<dbReference type="AlphaFoldDB" id="A0A7R8VJR6"/>
<proteinExistence type="predicted"/>
<accession>A0A7R8VJR6</accession>
<name>A0A7R8VJR6_TIMDO</name>
<dbReference type="EMBL" id="OA565881">
    <property type="protein sequence ID" value="CAD7197882.1"/>
    <property type="molecule type" value="Genomic_DNA"/>
</dbReference>
<protein>
    <submittedName>
        <fullName evidence="1">Uncharacterized protein</fullName>
    </submittedName>
</protein>
<evidence type="ECO:0000313" key="1">
    <source>
        <dbReference type="EMBL" id="CAD7197882.1"/>
    </source>
</evidence>
<organism evidence="1">
    <name type="scientific">Timema douglasi</name>
    <name type="common">Walking stick</name>
    <dbReference type="NCBI Taxonomy" id="61478"/>
    <lineage>
        <taxon>Eukaryota</taxon>
        <taxon>Metazoa</taxon>
        <taxon>Ecdysozoa</taxon>
        <taxon>Arthropoda</taxon>
        <taxon>Hexapoda</taxon>
        <taxon>Insecta</taxon>
        <taxon>Pterygota</taxon>
        <taxon>Neoptera</taxon>
        <taxon>Polyneoptera</taxon>
        <taxon>Phasmatodea</taxon>
        <taxon>Timematodea</taxon>
        <taxon>Timematoidea</taxon>
        <taxon>Timematidae</taxon>
        <taxon>Timema</taxon>
    </lineage>
</organism>
<reference evidence="1" key="1">
    <citation type="submission" date="2020-11" db="EMBL/GenBank/DDBJ databases">
        <authorList>
            <person name="Tran Van P."/>
        </authorList>
    </citation>
    <scope>NUCLEOTIDE SEQUENCE</scope>
</reference>
<gene>
    <name evidence="1" type="ORF">TDIB3V08_LOCUS4177</name>
</gene>
<sequence>MTDNSVPSLPSIIANPAGRVPINAKKLKDLATFSNYLIGYNFYTILQGWPRMRVQVQTEDSDDGTNDQ</sequence>